<protein>
    <submittedName>
        <fullName evidence="3">Uncharacterized protein</fullName>
    </submittedName>
</protein>
<feature type="chain" id="PRO_5045096242" evidence="2">
    <location>
        <begin position="30"/>
        <end position="70"/>
    </location>
</feature>
<feature type="region of interest" description="Disordered" evidence="1">
    <location>
        <begin position="29"/>
        <end position="70"/>
    </location>
</feature>
<dbReference type="EMBL" id="JAVRHY010000003">
    <property type="protein sequence ID" value="MDT0617758.1"/>
    <property type="molecule type" value="Genomic_DNA"/>
</dbReference>
<dbReference type="RefSeq" id="WP_311657651.1">
    <property type="nucleotide sequence ID" value="NZ_JAVRHY010000003.1"/>
</dbReference>
<gene>
    <name evidence="3" type="ORF">RM531_04670</name>
</gene>
<dbReference type="Proteomes" id="UP001259982">
    <property type="component" value="Unassembled WGS sequence"/>
</dbReference>
<keyword evidence="2" id="KW-0732">Signal</keyword>
<evidence type="ECO:0000313" key="3">
    <source>
        <dbReference type="EMBL" id="MDT0617758.1"/>
    </source>
</evidence>
<feature type="compositionally biased region" description="Polar residues" evidence="1">
    <location>
        <begin position="32"/>
        <end position="46"/>
    </location>
</feature>
<reference evidence="3 4" key="1">
    <citation type="submission" date="2023-09" db="EMBL/GenBank/DDBJ databases">
        <authorList>
            <person name="Rey-Velasco X."/>
        </authorList>
    </citation>
    <scope>NUCLEOTIDE SEQUENCE [LARGE SCALE GENOMIC DNA]</scope>
    <source>
        <strain evidence="3 4">P385</strain>
    </source>
</reference>
<evidence type="ECO:0000256" key="2">
    <source>
        <dbReference type="SAM" id="SignalP"/>
    </source>
</evidence>
<comment type="caution">
    <text evidence="3">The sequence shown here is derived from an EMBL/GenBank/DDBJ whole genome shotgun (WGS) entry which is preliminary data.</text>
</comment>
<feature type="signal peptide" evidence="2">
    <location>
        <begin position="1"/>
        <end position="29"/>
    </location>
</feature>
<sequence>MKQSGNNAGRLTAQLSALALALGSVAPMAGCSSEQGDASSADSQKTASEKPANPCAGATGQRPSNPCAGG</sequence>
<organism evidence="3 4">
    <name type="scientific">Spectribacter acetivorans</name>
    <dbReference type="NCBI Taxonomy" id="3075603"/>
    <lineage>
        <taxon>Bacteria</taxon>
        <taxon>Pseudomonadati</taxon>
        <taxon>Pseudomonadota</taxon>
        <taxon>Gammaproteobacteria</taxon>
        <taxon>Salinisphaerales</taxon>
        <taxon>Salinisphaeraceae</taxon>
        <taxon>Spectribacter</taxon>
    </lineage>
</organism>
<evidence type="ECO:0000256" key="1">
    <source>
        <dbReference type="SAM" id="MobiDB-lite"/>
    </source>
</evidence>
<keyword evidence="4" id="KW-1185">Reference proteome</keyword>
<accession>A0ABU3B907</accession>
<evidence type="ECO:0000313" key="4">
    <source>
        <dbReference type="Proteomes" id="UP001259982"/>
    </source>
</evidence>
<proteinExistence type="predicted"/>
<name>A0ABU3B907_9GAMM</name>